<keyword evidence="2" id="KW-1185">Reference proteome</keyword>
<organism evidence="1 2">
    <name type="scientific">Laccaria amethystina LaAM-08-1</name>
    <dbReference type="NCBI Taxonomy" id="1095629"/>
    <lineage>
        <taxon>Eukaryota</taxon>
        <taxon>Fungi</taxon>
        <taxon>Dikarya</taxon>
        <taxon>Basidiomycota</taxon>
        <taxon>Agaricomycotina</taxon>
        <taxon>Agaricomycetes</taxon>
        <taxon>Agaricomycetidae</taxon>
        <taxon>Agaricales</taxon>
        <taxon>Agaricineae</taxon>
        <taxon>Hydnangiaceae</taxon>
        <taxon>Laccaria</taxon>
    </lineage>
</organism>
<dbReference type="Proteomes" id="UP000054477">
    <property type="component" value="Unassembled WGS sequence"/>
</dbReference>
<protein>
    <submittedName>
        <fullName evidence="1">Uncharacterized protein</fullName>
    </submittedName>
</protein>
<reference evidence="1 2" key="1">
    <citation type="submission" date="2014-04" db="EMBL/GenBank/DDBJ databases">
        <authorList>
            <consortium name="DOE Joint Genome Institute"/>
            <person name="Kuo A."/>
            <person name="Kohler A."/>
            <person name="Nagy L.G."/>
            <person name="Floudas D."/>
            <person name="Copeland A."/>
            <person name="Barry K.W."/>
            <person name="Cichocki N."/>
            <person name="Veneault-Fourrey C."/>
            <person name="LaButti K."/>
            <person name="Lindquist E.A."/>
            <person name="Lipzen A."/>
            <person name="Lundell T."/>
            <person name="Morin E."/>
            <person name="Murat C."/>
            <person name="Sun H."/>
            <person name="Tunlid A."/>
            <person name="Henrissat B."/>
            <person name="Grigoriev I.V."/>
            <person name="Hibbett D.S."/>
            <person name="Martin F."/>
            <person name="Nordberg H.P."/>
            <person name="Cantor M.N."/>
            <person name="Hua S.X."/>
        </authorList>
    </citation>
    <scope>NUCLEOTIDE SEQUENCE [LARGE SCALE GENOMIC DNA]</scope>
    <source>
        <strain evidence="1 2">LaAM-08-1</strain>
    </source>
</reference>
<name>A0A0C9XRQ0_9AGAR</name>
<dbReference type="AlphaFoldDB" id="A0A0C9XRQ0"/>
<gene>
    <name evidence="1" type="ORF">K443DRAFT_611296</name>
</gene>
<evidence type="ECO:0000313" key="2">
    <source>
        <dbReference type="Proteomes" id="UP000054477"/>
    </source>
</evidence>
<dbReference type="HOGENOM" id="CLU_1777772_0_0_1"/>
<sequence>MTPRSIYTLDTCGEKIRYLGLSETSETLRKYIQVHNFVTLPLNRYSHRDQVLRRSRSWRSHVYARAVKVQNVTHINSRHGNLKTGPLGYNEETERTRAIKCRSGPCPGISDVLERTGVQKFLFGILLPLSVHVTSQACLEGQPTFY</sequence>
<proteinExistence type="predicted"/>
<dbReference type="EMBL" id="KN838626">
    <property type="protein sequence ID" value="KIK00387.1"/>
    <property type="molecule type" value="Genomic_DNA"/>
</dbReference>
<accession>A0A0C9XRQ0</accession>
<reference evidence="2" key="2">
    <citation type="submission" date="2015-01" db="EMBL/GenBank/DDBJ databases">
        <title>Evolutionary Origins and Diversification of the Mycorrhizal Mutualists.</title>
        <authorList>
            <consortium name="DOE Joint Genome Institute"/>
            <consortium name="Mycorrhizal Genomics Consortium"/>
            <person name="Kohler A."/>
            <person name="Kuo A."/>
            <person name="Nagy L.G."/>
            <person name="Floudas D."/>
            <person name="Copeland A."/>
            <person name="Barry K.W."/>
            <person name="Cichocki N."/>
            <person name="Veneault-Fourrey C."/>
            <person name="LaButti K."/>
            <person name="Lindquist E.A."/>
            <person name="Lipzen A."/>
            <person name="Lundell T."/>
            <person name="Morin E."/>
            <person name="Murat C."/>
            <person name="Riley R."/>
            <person name="Ohm R."/>
            <person name="Sun H."/>
            <person name="Tunlid A."/>
            <person name="Henrissat B."/>
            <person name="Grigoriev I.V."/>
            <person name="Hibbett D.S."/>
            <person name="Martin F."/>
        </authorList>
    </citation>
    <scope>NUCLEOTIDE SEQUENCE [LARGE SCALE GENOMIC DNA]</scope>
    <source>
        <strain evidence="2">LaAM-08-1</strain>
    </source>
</reference>
<evidence type="ECO:0000313" key="1">
    <source>
        <dbReference type="EMBL" id="KIK00387.1"/>
    </source>
</evidence>